<keyword evidence="1" id="KW-0472">Membrane</keyword>
<dbReference type="InterPro" id="IPR025161">
    <property type="entry name" value="IS402-like_dom"/>
</dbReference>
<evidence type="ECO:0000313" key="4">
    <source>
        <dbReference type="EMBL" id="RDV10705.1"/>
    </source>
</evidence>
<dbReference type="EMBL" id="QRGR01000054">
    <property type="protein sequence ID" value="RDV10705.1"/>
    <property type="molecule type" value="Genomic_DNA"/>
</dbReference>
<dbReference type="Pfam" id="PF01609">
    <property type="entry name" value="DDE_Tnp_1"/>
    <property type="match status" value="1"/>
</dbReference>
<protein>
    <submittedName>
        <fullName evidence="4">IS5 family transposase</fullName>
    </submittedName>
</protein>
<evidence type="ECO:0000259" key="2">
    <source>
        <dbReference type="Pfam" id="PF01609"/>
    </source>
</evidence>
<dbReference type="RefSeq" id="WP_115568538.1">
    <property type="nucleotide sequence ID" value="NZ_QRGR01000054.1"/>
</dbReference>
<comment type="caution">
    <text evidence="4">The sequence shown here is derived from an EMBL/GenBank/DDBJ whole genome shotgun (WGS) entry which is preliminary data.</text>
</comment>
<accession>A0A3D8L037</accession>
<keyword evidence="1" id="KW-1133">Transmembrane helix</keyword>
<dbReference type="NCBIfam" id="NF033580">
    <property type="entry name" value="transpos_IS5_3"/>
    <property type="match status" value="1"/>
</dbReference>
<dbReference type="InterPro" id="IPR002559">
    <property type="entry name" value="Transposase_11"/>
</dbReference>
<proteinExistence type="predicted"/>
<evidence type="ECO:0000256" key="1">
    <source>
        <dbReference type="SAM" id="Phobius"/>
    </source>
</evidence>
<keyword evidence="1" id="KW-0812">Transmembrane</keyword>
<feature type="domain" description="Transposase IS4-like" evidence="2">
    <location>
        <begin position="110"/>
        <end position="271"/>
    </location>
</feature>
<evidence type="ECO:0000313" key="5">
    <source>
        <dbReference type="Proteomes" id="UP000256708"/>
    </source>
</evidence>
<feature type="domain" description="Insertion element IS402-like" evidence="3">
    <location>
        <begin position="18"/>
        <end position="92"/>
    </location>
</feature>
<dbReference type="GO" id="GO:0006313">
    <property type="term" value="P:DNA transposition"/>
    <property type="evidence" value="ECO:0007669"/>
    <property type="project" value="InterPro"/>
</dbReference>
<dbReference type="OrthoDB" id="966067at2"/>
<dbReference type="AlphaFoldDB" id="A0A3D8L037"/>
<feature type="transmembrane region" description="Helical" evidence="1">
    <location>
        <begin position="144"/>
        <end position="163"/>
    </location>
</feature>
<dbReference type="GO" id="GO:0004803">
    <property type="term" value="F:transposase activity"/>
    <property type="evidence" value="ECO:0007669"/>
    <property type="project" value="InterPro"/>
</dbReference>
<gene>
    <name evidence="4" type="ORF">DXT99_26080</name>
</gene>
<sequence>MSTTQKKQKRKPYPSDISQNGWKKFKQAMPVVKSASKCGGRPAADIKEVINAIFYVVKTGCSWRSLPHDLPCWQTVYGYFNRWSRDGTWESINCFLVKKLRTNAARSARPTAGILDSQSVKTTACGGRHRGYDAGKQIKGRKRFILTATQGLLLAVWVCAASVSEKMGAKCLLRYLRRSFVLRELCSQVELVWVDGGYRGEDLRRFAKRLWGWCWQVVLRTDERKGFRVLPRRWVVERTFAWILHARRLSKDYEKSRINAQSMVYLAMISVMVKRF</sequence>
<dbReference type="GO" id="GO:0003677">
    <property type="term" value="F:DNA binding"/>
    <property type="evidence" value="ECO:0007669"/>
    <property type="project" value="InterPro"/>
</dbReference>
<dbReference type="Pfam" id="PF13340">
    <property type="entry name" value="DUF4096"/>
    <property type="match status" value="1"/>
</dbReference>
<dbReference type="PANTHER" id="PTHR30007">
    <property type="entry name" value="PHP DOMAIN PROTEIN"/>
    <property type="match status" value="1"/>
</dbReference>
<evidence type="ECO:0000259" key="3">
    <source>
        <dbReference type="Pfam" id="PF13340"/>
    </source>
</evidence>
<name>A0A3D8L037_9BACT</name>
<dbReference type="Proteomes" id="UP000256708">
    <property type="component" value="Unassembled WGS sequence"/>
</dbReference>
<organism evidence="4 5">
    <name type="scientific">Pontibacter diazotrophicus</name>
    <dbReference type="NCBI Taxonomy" id="1400979"/>
    <lineage>
        <taxon>Bacteria</taxon>
        <taxon>Pseudomonadati</taxon>
        <taxon>Bacteroidota</taxon>
        <taxon>Cytophagia</taxon>
        <taxon>Cytophagales</taxon>
        <taxon>Hymenobacteraceae</taxon>
        <taxon>Pontibacter</taxon>
    </lineage>
</organism>
<keyword evidence="5" id="KW-1185">Reference proteome</keyword>
<reference evidence="5" key="1">
    <citation type="submission" date="2018-08" db="EMBL/GenBank/DDBJ databases">
        <authorList>
            <person name="Liu Z.-W."/>
            <person name="Du Z.-J."/>
        </authorList>
    </citation>
    <scope>NUCLEOTIDE SEQUENCE [LARGE SCALE GENOMIC DNA]</scope>
    <source>
        <strain evidence="5">H4X</strain>
    </source>
</reference>
<dbReference type="PANTHER" id="PTHR30007:SF0">
    <property type="entry name" value="TRANSPOSASE"/>
    <property type="match status" value="1"/>
</dbReference>